<dbReference type="Pfam" id="PF08518">
    <property type="entry name" value="GIT_SHD"/>
    <property type="match status" value="2"/>
</dbReference>
<gene>
    <name evidence="5" type="ORF">LRAMOSA09827</name>
</gene>
<accession>A0A077WM24</accession>
<dbReference type="SUPFAM" id="SSF57997">
    <property type="entry name" value="Tropomyosin"/>
    <property type="match status" value="1"/>
</dbReference>
<feature type="region of interest" description="Disordered" evidence="3">
    <location>
        <begin position="172"/>
        <end position="277"/>
    </location>
</feature>
<dbReference type="AlphaFoldDB" id="A0A077WM24"/>
<evidence type="ECO:0000259" key="4">
    <source>
        <dbReference type="SMART" id="SM00555"/>
    </source>
</evidence>
<reference evidence="5" key="1">
    <citation type="journal article" date="2014" name="Genome Announc.">
        <title>De novo whole-genome sequence and genome annotation of Lichtheimia ramosa.</title>
        <authorList>
            <person name="Linde J."/>
            <person name="Schwartze V."/>
            <person name="Binder U."/>
            <person name="Lass-Florl C."/>
            <person name="Voigt K."/>
            <person name="Horn F."/>
        </authorList>
    </citation>
    <scope>NUCLEOTIDE SEQUENCE</scope>
    <source>
        <strain evidence="5">JMRC FSU:6197</strain>
    </source>
</reference>
<feature type="compositionally biased region" description="Low complexity" evidence="3">
    <location>
        <begin position="260"/>
        <end position="276"/>
    </location>
</feature>
<feature type="compositionally biased region" description="Polar residues" evidence="3">
    <location>
        <begin position="195"/>
        <end position="205"/>
    </location>
</feature>
<evidence type="ECO:0000256" key="3">
    <source>
        <dbReference type="SAM" id="MobiDB-lite"/>
    </source>
</evidence>
<dbReference type="InterPro" id="IPR056439">
    <property type="entry name" value="VBS_C3G9"/>
</dbReference>
<dbReference type="InterPro" id="IPR022018">
    <property type="entry name" value="GIT1_C"/>
</dbReference>
<feature type="region of interest" description="Disordered" evidence="3">
    <location>
        <begin position="290"/>
        <end position="309"/>
    </location>
</feature>
<feature type="coiled-coil region" evidence="2">
    <location>
        <begin position="320"/>
        <end position="447"/>
    </location>
</feature>
<evidence type="ECO:0000256" key="1">
    <source>
        <dbReference type="ARBA" id="ARBA00022737"/>
    </source>
</evidence>
<dbReference type="PANTHER" id="PTHR21601">
    <property type="entry name" value="SPA2 PROTEIN"/>
    <property type="match status" value="1"/>
</dbReference>
<dbReference type="InterPro" id="IPR027417">
    <property type="entry name" value="P-loop_NTPase"/>
</dbReference>
<feature type="region of interest" description="Disordered" evidence="3">
    <location>
        <begin position="1"/>
        <end position="51"/>
    </location>
</feature>
<keyword evidence="2" id="KW-0175">Coiled coil</keyword>
<feature type="domain" description="GIT Spa2 homology (SHD)" evidence="4">
    <location>
        <begin position="91"/>
        <end position="121"/>
    </location>
</feature>
<dbReference type="EMBL" id="LK023325">
    <property type="protein sequence ID" value="CDS08465.1"/>
    <property type="molecule type" value="Genomic_DNA"/>
</dbReference>
<dbReference type="Pfam" id="PF12205">
    <property type="entry name" value="GIT1_C"/>
    <property type="match status" value="1"/>
</dbReference>
<organism evidence="5">
    <name type="scientific">Lichtheimia ramosa</name>
    <dbReference type="NCBI Taxonomy" id="688394"/>
    <lineage>
        <taxon>Eukaryota</taxon>
        <taxon>Fungi</taxon>
        <taxon>Fungi incertae sedis</taxon>
        <taxon>Mucoromycota</taxon>
        <taxon>Mucoromycotina</taxon>
        <taxon>Mucoromycetes</taxon>
        <taxon>Mucorales</taxon>
        <taxon>Lichtheimiaceae</taxon>
        <taxon>Lichtheimia</taxon>
    </lineage>
</organism>
<feature type="compositionally biased region" description="Polar residues" evidence="3">
    <location>
        <begin position="291"/>
        <end position="305"/>
    </location>
</feature>
<dbReference type="InterPro" id="IPR039892">
    <property type="entry name" value="Spa2/Sph1"/>
</dbReference>
<dbReference type="Gene3D" id="1.20.120.330">
    <property type="entry name" value="Nucleotidyltransferases domain 2"/>
    <property type="match status" value="1"/>
</dbReference>
<sequence length="756" mass="84192">MAYSRSPPQSMSSHDDWGTAPPNRSYSSSSRSTGHQSGTHSTVSASGRAHSGNTAAYETAARTYYVELKKFLASLLAKEASEGVPSQRVSARQKLSRLNALQFHELAMDVYDEMVRRIAEDKQVPFLAVREEFHPRRNQARQKLATLPSSRFKDLASDVYHEIARRYNYVLEPDGVNRPPVPPVPSFNKHESPATKPQASQSTNIVPVKGTINVEPVMLTDEEKEYSSSRNIAEDASMNNSSDRYHEQPSRSSPKPPVPAASNGHLSSGSASGSESNFQSLDSLMADLGNMVSNKTPSSANNESNKGLGDKATDILEKVRADYEHQLASATKRCRQLEDEVMSLREKLNHENSDGDNTQLQSRLRQLQEEYNRLDDQHRHLQVDYKHQQNAIESVREEISHLLEQTKLLSSKNNDLQAIAEVAEDRARQLDVEVKEWKSKYEKCRMELRTMKATSFERPVLSKQEAIESEFLQPTDDGVISHANIVSYQTSIDELLQTARSSKPSDVLFVMQSIVLTCKLITEQVESYENSSRSSAMTTEKLLSLKSQFSTSLSALLTAAKNHARSMGISPVSLLDAAAGHLTSVIVDLVKSLGIMKDSRASQEYETITFDKGVSNQNTALFKEEARGNLSELSVYLKTETDHIVKIIQQLLTALRSPDEGKSVADIIAAIVTIVTDIMETCESTFDTPEFPRRQETTSLLSNLQHSKETLLYIRDNSFSQSPETATATAKRDLAKEAYEIAKFTKELITICDSLS</sequence>
<dbReference type="Pfam" id="PF23742">
    <property type="entry name" value="VBS_C3G9"/>
    <property type="match status" value="1"/>
</dbReference>
<protein>
    <recommendedName>
        <fullName evidence="4">GIT Spa2 homology (SHD) domain-containing protein</fullName>
    </recommendedName>
</protein>
<keyword evidence="1" id="KW-0677">Repeat</keyword>
<feature type="domain" description="GIT Spa2 homology (SHD)" evidence="4">
    <location>
        <begin position="140"/>
        <end position="170"/>
    </location>
</feature>
<evidence type="ECO:0000313" key="5">
    <source>
        <dbReference type="EMBL" id="CDS08465.1"/>
    </source>
</evidence>
<proteinExistence type="predicted"/>
<dbReference type="Gene3D" id="3.40.50.300">
    <property type="entry name" value="P-loop containing nucleotide triphosphate hydrolases"/>
    <property type="match status" value="1"/>
</dbReference>
<feature type="compositionally biased region" description="Low complexity" evidence="3">
    <location>
        <begin position="24"/>
        <end position="44"/>
    </location>
</feature>
<name>A0A077WM24_9FUNG</name>
<dbReference type="SMART" id="SM00555">
    <property type="entry name" value="GIT"/>
    <property type="match status" value="2"/>
</dbReference>
<dbReference type="InterPro" id="IPR013724">
    <property type="entry name" value="GIT_SHD"/>
</dbReference>
<feature type="compositionally biased region" description="Polar residues" evidence="3">
    <location>
        <begin position="1"/>
        <end position="12"/>
    </location>
</feature>
<dbReference type="PANTHER" id="PTHR21601:SF0">
    <property type="entry name" value="PROTEIN SPA2-RELATED"/>
    <property type="match status" value="1"/>
</dbReference>
<evidence type="ECO:0000256" key="2">
    <source>
        <dbReference type="SAM" id="Coils"/>
    </source>
</evidence>
<dbReference type="GO" id="GO:0005078">
    <property type="term" value="F:MAP-kinase scaffold activity"/>
    <property type="evidence" value="ECO:0007669"/>
    <property type="project" value="TreeGrafter"/>
</dbReference>
<dbReference type="OrthoDB" id="5588096at2759"/>